<dbReference type="InterPro" id="IPR051782">
    <property type="entry name" value="ABC_Transporter_VariousFunc"/>
</dbReference>
<keyword evidence="3 5" id="KW-0067">ATP-binding</keyword>
<evidence type="ECO:0000259" key="4">
    <source>
        <dbReference type="PROSITE" id="PS50893"/>
    </source>
</evidence>
<accession>M5PII8</accession>
<comment type="caution">
    <text evidence="5">The sequence shown here is derived from an EMBL/GenBank/DDBJ whole genome shotgun (WGS) entry which is preliminary data.</text>
</comment>
<dbReference type="PATRIC" id="fig|1274524.3.peg.547"/>
<dbReference type="Proteomes" id="UP000011907">
    <property type="component" value="Unassembled WGS sequence"/>
</dbReference>
<dbReference type="SUPFAM" id="SSF52540">
    <property type="entry name" value="P-loop containing nucleoside triphosphate hydrolases"/>
    <property type="match status" value="1"/>
</dbReference>
<feature type="domain" description="ABC transporter" evidence="4">
    <location>
        <begin position="4"/>
        <end position="222"/>
    </location>
</feature>
<evidence type="ECO:0000313" key="5">
    <source>
        <dbReference type="EMBL" id="EME76617.1"/>
    </source>
</evidence>
<organism evidence="5 6">
    <name type="scientific">Bacillus sonorensis L12</name>
    <dbReference type="NCBI Taxonomy" id="1274524"/>
    <lineage>
        <taxon>Bacteria</taxon>
        <taxon>Bacillati</taxon>
        <taxon>Bacillota</taxon>
        <taxon>Bacilli</taxon>
        <taxon>Bacillales</taxon>
        <taxon>Bacillaceae</taxon>
        <taxon>Bacillus</taxon>
    </lineage>
</organism>
<dbReference type="SMART" id="SM00382">
    <property type="entry name" value="AAA"/>
    <property type="match status" value="1"/>
</dbReference>
<protein>
    <submittedName>
        <fullName evidence="5">ABC transporter protein ATP-binding protein</fullName>
    </submittedName>
</protein>
<dbReference type="GO" id="GO:0016887">
    <property type="term" value="F:ATP hydrolysis activity"/>
    <property type="evidence" value="ECO:0007669"/>
    <property type="project" value="InterPro"/>
</dbReference>
<evidence type="ECO:0000256" key="3">
    <source>
        <dbReference type="ARBA" id="ARBA00022840"/>
    </source>
</evidence>
<sequence>MQVITIHNLTKTYRKKTVFDGLNMKIEKNKINFLMGDNGAGKTTLLKCLLNLEPFQGEILYDKEPLAAVRHKIHVIYDDSPFYLNLTGYQNINILLNKPVEKAELAQASKKFLSSEVLKKKVKTYSYGQRKKLSFMLAVLNKPEYLFLDEISNGLDYRSMMELQDIVKSWANEMTVVACGHHFEFYSAIVDQLFVLKDGSALHVDNYQTNGAGLGDVYKEYL</sequence>
<dbReference type="Pfam" id="PF00005">
    <property type="entry name" value="ABC_tran"/>
    <property type="match status" value="1"/>
</dbReference>
<reference evidence="5 6" key="1">
    <citation type="journal article" date="2013" name="Genome Announc.">
        <title>Draft Whole-Genome Sequence of Bacillus sonorensis Strain L12, a Source of Nonribosomal Lipopeptides.</title>
        <authorList>
            <person name="Adimpong D.B."/>
            <person name="Sorensen K.I."/>
            <person name="Nielsen D.S."/>
            <person name="Thorsen L."/>
            <person name="Rasmussen T.B."/>
            <person name="Derkx P.M."/>
            <person name="Jespersen L."/>
        </authorList>
    </citation>
    <scope>NUCLEOTIDE SEQUENCE [LARGE SCALE GENOMIC DNA]</scope>
    <source>
        <strain evidence="5 6">L12</strain>
    </source>
</reference>
<dbReference type="EMBL" id="AOFM01000002">
    <property type="protein sequence ID" value="EME76617.1"/>
    <property type="molecule type" value="Genomic_DNA"/>
</dbReference>
<dbReference type="InterPro" id="IPR003593">
    <property type="entry name" value="AAA+_ATPase"/>
</dbReference>
<dbReference type="InterPro" id="IPR027417">
    <property type="entry name" value="P-loop_NTPase"/>
</dbReference>
<dbReference type="PANTHER" id="PTHR42939">
    <property type="entry name" value="ABC TRANSPORTER ATP-BINDING PROTEIN ALBC-RELATED"/>
    <property type="match status" value="1"/>
</dbReference>
<evidence type="ECO:0000256" key="2">
    <source>
        <dbReference type="ARBA" id="ARBA00022741"/>
    </source>
</evidence>
<dbReference type="Gene3D" id="3.40.50.300">
    <property type="entry name" value="P-loop containing nucleotide triphosphate hydrolases"/>
    <property type="match status" value="1"/>
</dbReference>
<evidence type="ECO:0000313" key="6">
    <source>
        <dbReference type="Proteomes" id="UP000011907"/>
    </source>
</evidence>
<dbReference type="GO" id="GO:0005524">
    <property type="term" value="F:ATP binding"/>
    <property type="evidence" value="ECO:0007669"/>
    <property type="project" value="UniProtKB-KW"/>
</dbReference>
<gene>
    <name evidence="5" type="ORF">BSONL12_02512</name>
</gene>
<keyword evidence="2" id="KW-0547">Nucleotide-binding</keyword>
<keyword evidence="1" id="KW-0813">Transport</keyword>
<dbReference type="eggNOG" id="COG1131">
    <property type="taxonomic scope" value="Bacteria"/>
</dbReference>
<evidence type="ECO:0000256" key="1">
    <source>
        <dbReference type="ARBA" id="ARBA00022448"/>
    </source>
</evidence>
<dbReference type="PROSITE" id="PS50893">
    <property type="entry name" value="ABC_TRANSPORTER_2"/>
    <property type="match status" value="1"/>
</dbReference>
<name>M5PII8_9BACI</name>
<dbReference type="STRING" id="1274524.BSONL12_02512"/>
<proteinExistence type="predicted"/>
<dbReference type="AlphaFoldDB" id="M5PII8"/>
<dbReference type="InterPro" id="IPR003439">
    <property type="entry name" value="ABC_transporter-like_ATP-bd"/>
</dbReference>
<dbReference type="PANTHER" id="PTHR42939:SF1">
    <property type="entry name" value="ABC TRANSPORTER ATP-BINDING PROTEIN ALBC-RELATED"/>
    <property type="match status" value="1"/>
</dbReference>
<dbReference type="CDD" id="cd03230">
    <property type="entry name" value="ABC_DR_subfamily_A"/>
    <property type="match status" value="1"/>
</dbReference>